<dbReference type="STRING" id="71999.KPaMU14_03885"/>
<organism evidence="2 3">
    <name type="scientific">Kocuria palustris PEL</name>
    <dbReference type="NCBI Taxonomy" id="1236550"/>
    <lineage>
        <taxon>Bacteria</taxon>
        <taxon>Bacillati</taxon>
        <taxon>Actinomycetota</taxon>
        <taxon>Actinomycetes</taxon>
        <taxon>Micrococcales</taxon>
        <taxon>Micrococcaceae</taxon>
        <taxon>Kocuria</taxon>
    </lineage>
</organism>
<evidence type="ECO:0000313" key="3">
    <source>
        <dbReference type="Proteomes" id="UP000009877"/>
    </source>
</evidence>
<evidence type="ECO:0000313" key="2">
    <source>
        <dbReference type="EMBL" id="EME36082.1"/>
    </source>
</evidence>
<sequence>MPSTGPEAASSGREDDEGSAVVEFLLVGVVLLVPILIFVGVLAQAQAAAFAAVAAAQQGSQVLASQPAGEVSTGQVQSAAALPAADQGFDDGEIEVSVTCSDGTCEEAGATATVTAVATVRLPRIPFVGMAEIVQMEHSSTVVVGRYS</sequence>
<evidence type="ECO:0008006" key="4">
    <source>
        <dbReference type="Google" id="ProtNLM"/>
    </source>
</evidence>
<proteinExistence type="predicted"/>
<feature type="transmembrane region" description="Helical" evidence="1">
    <location>
        <begin position="20"/>
        <end position="43"/>
    </location>
</feature>
<dbReference type="RefSeq" id="WP_006215276.1">
    <property type="nucleotide sequence ID" value="NZ_ANHZ02000018.1"/>
</dbReference>
<gene>
    <name evidence="2" type="ORF">C884_00850</name>
</gene>
<keyword evidence="3" id="KW-1185">Reference proteome</keyword>
<protein>
    <recommendedName>
        <fullName evidence="4">TadE family protein</fullName>
    </recommendedName>
</protein>
<name>M2WC83_9MICC</name>
<evidence type="ECO:0000256" key="1">
    <source>
        <dbReference type="SAM" id="Phobius"/>
    </source>
</evidence>
<dbReference type="Proteomes" id="UP000009877">
    <property type="component" value="Unassembled WGS sequence"/>
</dbReference>
<dbReference type="AlphaFoldDB" id="M2WC83"/>
<keyword evidence="1" id="KW-0472">Membrane</keyword>
<keyword evidence="1" id="KW-1133">Transmembrane helix</keyword>
<accession>M2WC83</accession>
<dbReference type="EMBL" id="ANHZ02000018">
    <property type="protein sequence ID" value="EME36082.1"/>
    <property type="molecule type" value="Genomic_DNA"/>
</dbReference>
<comment type="caution">
    <text evidence="2">The sequence shown here is derived from an EMBL/GenBank/DDBJ whole genome shotgun (WGS) entry which is preliminary data.</text>
</comment>
<keyword evidence="1" id="KW-0812">Transmembrane</keyword>
<reference evidence="2 3" key="1">
    <citation type="journal article" date="2014" name="Genome Announc.">
        <title>Draft Genome Sequence of Kocuria palustris PEL.</title>
        <authorList>
            <person name="Sharma G."/>
            <person name="Khatri I."/>
            <person name="Subramanian S."/>
        </authorList>
    </citation>
    <scope>NUCLEOTIDE SEQUENCE [LARGE SCALE GENOMIC DNA]</scope>
    <source>
        <strain evidence="2 3">PEL</strain>
    </source>
</reference>